<dbReference type="Proteomes" id="UP001295794">
    <property type="component" value="Unassembled WGS sequence"/>
</dbReference>
<keyword evidence="2" id="KW-1185">Reference proteome</keyword>
<gene>
    <name evidence="1" type="ORF">MYCIT1_LOCUS13385</name>
</gene>
<proteinExistence type="predicted"/>
<protein>
    <submittedName>
        <fullName evidence="1">Uncharacterized protein</fullName>
    </submittedName>
</protein>
<dbReference type="AlphaFoldDB" id="A0AAD2JYX3"/>
<dbReference type="EMBL" id="CAVNYO010000149">
    <property type="protein sequence ID" value="CAK5269559.1"/>
    <property type="molecule type" value="Genomic_DNA"/>
</dbReference>
<reference evidence="1" key="1">
    <citation type="submission" date="2023-11" db="EMBL/GenBank/DDBJ databases">
        <authorList>
            <person name="De Vega J J."/>
            <person name="De Vega J J."/>
        </authorList>
    </citation>
    <scope>NUCLEOTIDE SEQUENCE</scope>
</reference>
<comment type="caution">
    <text evidence="1">The sequence shown here is derived from an EMBL/GenBank/DDBJ whole genome shotgun (WGS) entry which is preliminary data.</text>
</comment>
<evidence type="ECO:0000313" key="1">
    <source>
        <dbReference type="EMBL" id="CAK5269559.1"/>
    </source>
</evidence>
<sequence>MMTGFSPVMLEVFVGDDEEKNAVDVVEEDGCAHKQLESTDCSEKGSGAGECRRSEGPWLNNQEMHMVLTSMRIDELSLSYNHNVEKCGDDTSQQTHNISSPSSYDRDLVTVTATVMGPPVLVPIPARWRPALPDPAGTHGWADEN</sequence>
<organism evidence="1 2">
    <name type="scientific">Mycena citricolor</name>
    <dbReference type="NCBI Taxonomy" id="2018698"/>
    <lineage>
        <taxon>Eukaryota</taxon>
        <taxon>Fungi</taxon>
        <taxon>Dikarya</taxon>
        <taxon>Basidiomycota</taxon>
        <taxon>Agaricomycotina</taxon>
        <taxon>Agaricomycetes</taxon>
        <taxon>Agaricomycetidae</taxon>
        <taxon>Agaricales</taxon>
        <taxon>Marasmiineae</taxon>
        <taxon>Mycenaceae</taxon>
        <taxon>Mycena</taxon>
    </lineage>
</organism>
<feature type="non-terminal residue" evidence="1">
    <location>
        <position position="145"/>
    </location>
</feature>
<accession>A0AAD2JYX3</accession>
<name>A0AAD2JYX3_9AGAR</name>
<evidence type="ECO:0000313" key="2">
    <source>
        <dbReference type="Proteomes" id="UP001295794"/>
    </source>
</evidence>